<accession>A0A3P7G291</accession>
<dbReference type="InterPro" id="IPR033468">
    <property type="entry name" value="Metaxin_GST"/>
</dbReference>
<proteinExistence type="predicted"/>
<dbReference type="EMBL" id="UYWY01020852">
    <property type="protein sequence ID" value="VDM42741.1"/>
    <property type="molecule type" value="Genomic_DNA"/>
</dbReference>
<dbReference type="InterPro" id="IPR050931">
    <property type="entry name" value="Mito_Protein_Transport_Metaxin"/>
</dbReference>
<dbReference type="AlphaFoldDB" id="A0A3P7G291"/>
<gene>
    <name evidence="2" type="ORF">TCNE_LOCUS11420</name>
</gene>
<feature type="domain" description="Metaxin glutathione S-transferase" evidence="1">
    <location>
        <begin position="1"/>
        <end position="40"/>
    </location>
</feature>
<dbReference type="GO" id="GO:0005737">
    <property type="term" value="C:cytoplasm"/>
    <property type="evidence" value="ECO:0007669"/>
    <property type="project" value="TreeGrafter"/>
</dbReference>
<organism evidence="2">
    <name type="scientific">Toxocara canis</name>
    <name type="common">Canine roundworm</name>
    <dbReference type="NCBI Taxonomy" id="6265"/>
    <lineage>
        <taxon>Eukaryota</taxon>
        <taxon>Metazoa</taxon>
        <taxon>Ecdysozoa</taxon>
        <taxon>Nematoda</taxon>
        <taxon>Chromadorea</taxon>
        <taxon>Rhabditida</taxon>
        <taxon>Spirurina</taxon>
        <taxon>Ascaridomorpha</taxon>
        <taxon>Ascaridoidea</taxon>
        <taxon>Toxocaridae</taxon>
        <taxon>Toxocara</taxon>
    </lineage>
</organism>
<reference evidence="2" key="1">
    <citation type="submission" date="2018-11" db="EMBL/GenBank/DDBJ databases">
        <authorList>
            <consortium name="Pathogen Informatics"/>
        </authorList>
    </citation>
    <scope>NUCLEOTIDE SEQUENCE [LARGE SCALE GENOMIC DNA]</scope>
</reference>
<dbReference type="PANTHER" id="PTHR12289">
    <property type="entry name" value="METAXIN RELATED"/>
    <property type="match status" value="1"/>
</dbReference>
<name>A0A3P7G291_TOXCA</name>
<evidence type="ECO:0000259" key="1">
    <source>
        <dbReference type="Pfam" id="PF17171"/>
    </source>
</evidence>
<dbReference type="Pfam" id="PF17171">
    <property type="entry name" value="GST_C_6"/>
    <property type="match status" value="1"/>
</dbReference>
<dbReference type="PANTHER" id="PTHR12289:SF72">
    <property type="entry name" value="GST N-TERMINAL DOMAIN-CONTAINING PROTEIN"/>
    <property type="match status" value="1"/>
</dbReference>
<sequence>MDATAFGHLTQLYFTPLNSDTLKKYMDEKTPNLVAHINRVKDLYWSDWDEAIRTLSLTTHNNPKTDS</sequence>
<protein>
    <recommendedName>
        <fullName evidence="1">Metaxin glutathione S-transferase domain-containing protein</fullName>
    </recommendedName>
</protein>
<evidence type="ECO:0000313" key="2">
    <source>
        <dbReference type="EMBL" id="VDM42741.1"/>
    </source>
</evidence>